<keyword evidence="6" id="KW-0964">Secreted</keyword>
<dbReference type="Gene3D" id="3.80.10.10">
    <property type="entry name" value="Ribonuclease Inhibitor"/>
    <property type="match status" value="1"/>
</dbReference>
<evidence type="ECO:0000313" key="32">
    <source>
        <dbReference type="EMBL" id="KAJ8948711.1"/>
    </source>
</evidence>
<keyword evidence="19" id="KW-1015">Disulfide bond</keyword>
<dbReference type="InterPro" id="IPR001611">
    <property type="entry name" value="Leu-rich_rpt"/>
</dbReference>
<keyword evidence="7" id="KW-0575">Peroxidase</keyword>
<evidence type="ECO:0000259" key="31">
    <source>
        <dbReference type="PROSITE" id="PS50835"/>
    </source>
</evidence>
<dbReference type="SMART" id="SM00409">
    <property type="entry name" value="IG"/>
    <property type="match status" value="4"/>
</dbReference>
<dbReference type="SMART" id="SM00408">
    <property type="entry name" value="IGc2"/>
    <property type="match status" value="4"/>
</dbReference>
<dbReference type="InterPro" id="IPR007110">
    <property type="entry name" value="Ig-like_dom"/>
</dbReference>
<dbReference type="GO" id="GO:0020037">
    <property type="term" value="F:heme binding"/>
    <property type="evidence" value="ECO:0007669"/>
    <property type="project" value="InterPro"/>
</dbReference>
<comment type="catalytic activity">
    <reaction evidence="24">
        <text>L-lysyl-[collagen] + L-methionyl-[collagen] + hypobromite = [collagen]-L-lysyl-N-S-L-methionyl-[collagen] + bromide + H2O + H(+)</text>
        <dbReference type="Rhea" id="RHEA:66024"/>
        <dbReference type="Rhea" id="RHEA-COMP:12751"/>
        <dbReference type="Rhea" id="RHEA-COMP:16949"/>
        <dbReference type="Rhea" id="RHEA-COMP:16951"/>
        <dbReference type="ChEBI" id="CHEBI:15377"/>
        <dbReference type="ChEBI" id="CHEBI:15378"/>
        <dbReference type="ChEBI" id="CHEBI:15858"/>
        <dbReference type="ChEBI" id="CHEBI:16044"/>
        <dbReference type="ChEBI" id="CHEBI:29250"/>
        <dbReference type="ChEBI" id="CHEBI:29969"/>
        <dbReference type="ChEBI" id="CHEBI:166867"/>
    </reaction>
    <physiologicalReaction direction="left-to-right" evidence="24">
        <dbReference type="Rhea" id="RHEA:66025"/>
    </physiologicalReaction>
</comment>
<dbReference type="InterPro" id="IPR003599">
    <property type="entry name" value="Ig_sub"/>
</dbReference>
<dbReference type="FunFam" id="1.10.640.10:FF:000001">
    <property type="entry name" value="Peroxidasin homolog"/>
    <property type="match status" value="1"/>
</dbReference>
<dbReference type="InterPro" id="IPR036179">
    <property type="entry name" value="Ig-like_dom_sf"/>
</dbReference>
<dbReference type="FunFam" id="2.60.40.10:FF:000273">
    <property type="entry name" value="contactin-3 isoform X1"/>
    <property type="match status" value="1"/>
</dbReference>
<dbReference type="Gene3D" id="2.60.40.10">
    <property type="entry name" value="Immunoglobulins"/>
    <property type="match status" value="4"/>
</dbReference>
<keyword evidence="5" id="KW-1003">Cell membrane</keyword>
<evidence type="ECO:0000256" key="29">
    <source>
        <dbReference type="PIRSR" id="PIRSR619791-2"/>
    </source>
</evidence>
<comment type="similarity">
    <text evidence="27">Belongs to the peroxidase family. XPO subfamily.</text>
</comment>
<keyword evidence="9 29" id="KW-0349">Heme</keyword>
<dbReference type="InterPro" id="IPR032675">
    <property type="entry name" value="LRR_dom_sf"/>
</dbReference>
<organism evidence="32 33">
    <name type="scientific">Aromia moschata</name>
    <dbReference type="NCBI Taxonomy" id="1265417"/>
    <lineage>
        <taxon>Eukaryota</taxon>
        <taxon>Metazoa</taxon>
        <taxon>Ecdysozoa</taxon>
        <taxon>Arthropoda</taxon>
        <taxon>Hexapoda</taxon>
        <taxon>Insecta</taxon>
        <taxon>Pterygota</taxon>
        <taxon>Neoptera</taxon>
        <taxon>Endopterygota</taxon>
        <taxon>Coleoptera</taxon>
        <taxon>Polyphaga</taxon>
        <taxon>Cucujiformia</taxon>
        <taxon>Chrysomeloidea</taxon>
        <taxon>Cerambycidae</taxon>
        <taxon>Cerambycinae</taxon>
        <taxon>Callichromatini</taxon>
        <taxon>Aromia</taxon>
    </lineage>
</organism>
<evidence type="ECO:0000256" key="26">
    <source>
        <dbReference type="ARBA" id="ARBA00049501"/>
    </source>
</evidence>
<keyword evidence="13" id="KW-0677">Repeat</keyword>
<dbReference type="Pfam" id="PF03098">
    <property type="entry name" value="An_peroxidase"/>
    <property type="match status" value="1"/>
</dbReference>
<dbReference type="Proteomes" id="UP001162162">
    <property type="component" value="Unassembled WGS sequence"/>
</dbReference>
<accession>A0AAV8YB96</accession>
<keyword evidence="15" id="KW-1133">Transmembrane helix</keyword>
<dbReference type="GO" id="GO:0005886">
    <property type="term" value="C:plasma membrane"/>
    <property type="evidence" value="ECO:0007669"/>
    <property type="project" value="UniProtKB-SubCell"/>
</dbReference>
<feature type="domain" description="Ig-like" evidence="31">
    <location>
        <begin position="182"/>
        <end position="268"/>
    </location>
</feature>
<evidence type="ECO:0000256" key="15">
    <source>
        <dbReference type="ARBA" id="ARBA00022989"/>
    </source>
</evidence>
<dbReference type="InterPro" id="IPR000483">
    <property type="entry name" value="Cys-rich_flank_reg_C"/>
</dbReference>
<dbReference type="InterPro" id="IPR037120">
    <property type="entry name" value="Haem_peroxidase_sf_animal"/>
</dbReference>
<keyword evidence="33" id="KW-1185">Reference proteome</keyword>
<dbReference type="GO" id="GO:0006979">
    <property type="term" value="P:response to oxidative stress"/>
    <property type="evidence" value="ECO:0007669"/>
    <property type="project" value="InterPro"/>
</dbReference>
<feature type="domain" description="Ig-like" evidence="31">
    <location>
        <begin position="373"/>
        <end position="461"/>
    </location>
</feature>
<comment type="subcellular location">
    <subcellularLocation>
        <location evidence="3">Cell membrane</location>
    </subcellularLocation>
    <subcellularLocation>
        <location evidence="2">Membrane</location>
        <topology evidence="2">Single-pass membrane protein</topology>
    </subcellularLocation>
    <subcellularLocation>
        <location evidence="4">Secreted</location>
    </subcellularLocation>
</comment>
<dbReference type="PRINTS" id="PR00457">
    <property type="entry name" value="ANPEROXIDASE"/>
</dbReference>
<evidence type="ECO:0000256" key="25">
    <source>
        <dbReference type="ARBA" id="ARBA00048887"/>
    </source>
</evidence>
<evidence type="ECO:0000256" key="2">
    <source>
        <dbReference type="ARBA" id="ARBA00004167"/>
    </source>
</evidence>
<dbReference type="InterPro" id="IPR013783">
    <property type="entry name" value="Ig-like_fold"/>
</dbReference>
<protein>
    <recommendedName>
        <fullName evidence="28">Cell adhesion molecule-related/down-regulated by oncogenes</fullName>
    </recommendedName>
</protein>
<evidence type="ECO:0000256" key="21">
    <source>
        <dbReference type="ARBA" id="ARBA00023319"/>
    </source>
</evidence>
<comment type="catalytic activity">
    <reaction evidence="23">
        <text>L-lysyl-[collagen] + L-methionyl-[collagen] + H2O2 = [collagen]-L-lysyl-N-S-L-methionyl-[collagen] + 2 H2O + H(+)</text>
        <dbReference type="Rhea" id="RHEA:66020"/>
        <dbReference type="Rhea" id="RHEA-COMP:12751"/>
        <dbReference type="Rhea" id="RHEA-COMP:16949"/>
        <dbReference type="Rhea" id="RHEA-COMP:16951"/>
        <dbReference type="ChEBI" id="CHEBI:15377"/>
        <dbReference type="ChEBI" id="CHEBI:15378"/>
        <dbReference type="ChEBI" id="CHEBI:16044"/>
        <dbReference type="ChEBI" id="CHEBI:16240"/>
        <dbReference type="ChEBI" id="CHEBI:29969"/>
        <dbReference type="ChEBI" id="CHEBI:166867"/>
    </reaction>
    <physiologicalReaction direction="left-to-right" evidence="23">
        <dbReference type="Rhea" id="RHEA:66021"/>
    </physiologicalReaction>
</comment>
<comment type="cofactor">
    <cofactor evidence="1">
        <name>heme b</name>
        <dbReference type="ChEBI" id="CHEBI:60344"/>
    </cofactor>
</comment>
<dbReference type="FunFam" id="2.60.40.10:FF:000032">
    <property type="entry name" value="palladin isoform X1"/>
    <property type="match status" value="2"/>
</dbReference>
<keyword evidence="8" id="KW-0433">Leucine-rich repeat</keyword>
<keyword evidence="20" id="KW-0325">Glycoprotein</keyword>
<keyword evidence="30" id="KW-0175">Coiled coil</keyword>
<comment type="catalytic activity">
    <reaction evidence="26">
        <text>hypobromite + L-tyrosyl-[protein] + H(+) = 3-bromo-L-tyrosyl-[protein] + H2O</text>
        <dbReference type="Rhea" id="RHEA:69356"/>
        <dbReference type="Rhea" id="RHEA-COMP:10136"/>
        <dbReference type="Rhea" id="RHEA-COMP:17686"/>
        <dbReference type="ChEBI" id="CHEBI:15377"/>
        <dbReference type="ChEBI" id="CHEBI:15378"/>
        <dbReference type="ChEBI" id="CHEBI:29250"/>
        <dbReference type="ChEBI" id="CHEBI:46858"/>
        <dbReference type="ChEBI" id="CHEBI:183512"/>
    </reaction>
    <physiologicalReaction direction="left-to-right" evidence="26">
        <dbReference type="Rhea" id="RHEA:69357"/>
    </physiologicalReaction>
</comment>
<feature type="binding site" description="axial binding residue" evidence="29">
    <location>
        <position position="1018"/>
    </location>
    <ligand>
        <name>heme b</name>
        <dbReference type="ChEBI" id="CHEBI:60344"/>
    </ligand>
    <ligandPart>
        <name>Fe</name>
        <dbReference type="ChEBI" id="CHEBI:18248"/>
    </ligandPart>
</feature>
<dbReference type="PROSITE" id="PS50835">
    <property type="entry name" value="IG_LIKE"/>
    <property type="match status" value="4"/>
</dbReference>
<evidence type="ECO:0000256" key="28">
    <source>
        <dbReference type="ARBA" id="ARBA00069893"/>
    </source>
</evidence>
<dbReference type="PANTHER" id="PTHR11475">
    <property type="entry name" value="OXIDASE/PEROXIDASE"/>
    <property type="match status" value="1"/>
</dbReference>
<evidence type="ECO:0000256" key="16">
    <source>
        <dbReference type="ARBA" id="ARBA00023002"/>
    </source>
</evidence>
<evidence type="ECO:0000256" key="22">
    <source>
        <dbReference type="ARBA" id="ARBA00047544"/>
    </source>
</evidence>
<dbReference type="FunFam" id="3.80.10.10:FF:000732">
    <property type="entry name" value="GD11101"/>
    <property type="match status" value="1"/>
</dbReference>
<evidence type="ECO:0000256" key="7">
    <source>
        <dbReference type="ARBA" id="ARBA00022559"/>
    </source>
</evidence>
<gene>
    <name evidence="32" type="ORF">NQ318_017879</name>
</gene>
<keyword evidence="11 29" id="KW-0479">Metal-binding</keyword>
<sequence length="1335" mass="151500">MINKIDGDLRFNRIREIHPETFKGHRNIISLLFNNNLLTSLKDGTFDGMLHLQHLYLYKNRIKHIDANVFKGLNKLERLYLHNNELQEFEPGTFSNLPSLERLNLYNNHLSHIPHGAFSNLPRLARLRLDHNALVCDCQMAWLAKMLTDNSLHGSANCKYPAEMYGKSLVGMSSKDFHCGPPEIMEEPQSIEVSWGGTAVFTCKVRDDPLTSIIWMRDEKELNPDEKYKIMNNGTLMIQNTEGSDGGYYECMAKNPDGVVKSRPARMTVYKPEYSTQGDGTPRFSLVPENIAVAPGVPEVTFRCQAVGDPSPLIQWAKNGIRLPSSYKHFYQRDGSLSIRQVDPTDHGNYQCEASNINGRVTADANLIIKTAPIFTVQPENAEVPIGGTVKLECIASGSPIPEVTWFKNDNEVRSEERIRINADGSLLEIRDAKESDAALYICEASNEMGIREVSAKVKISNATYGPPKLVYKPYNVEALLGSTIELPCKAEGDPKPGISWQKDGATMQRTGRFKVSLSGNLYIYKVAPEDQGRYECSAINEHGRDTASGYVTVKEVKKPTGVGIGDQFVKIAFAEASEEVDRAINKTIDNVINNKGPHSPADLFRIVRYPDAPARELARAAEVYERTLVNIRKHVQRGDMMMNLTSDFNYKEILSPEHLDLIARLSGCMTHRLARNCSDMCFHSKYRSIDGTCNNLQNPTWGASLTGFRRVLKPIYEDGFTKPIGWNKDRKYYGHPKPNSRLVSTTLIATSKITPDPEITHLVMQWGQFLDHDLDHSIPSVSSESWDGIDCKKSCDYAPPCYPMDVPEGDPRVKNRRCIDFIRTSAICGSGMTSVFFDSIQPREQINQLTSYIDASQVYGFSEELARDLRDLNTDSGRLREGPVFPGRKALLPYAGNQGMDCRRNLSESTISCFVAGDIRVNEQVGLIAMHTLWMREHNRIARELKYLNPHWDTDMLYHESRKIVGAAMQHITYNQWLPYIIGKKGMDTLGTYQEYNPNLNPGISNVFATAALRFGHSLINPVLHRLDWDFKPIREGNLPLSKAFFSPWRVVEEGGIDPLLRGLFTVAAKIKKPDENLNTELTEHLFATAHAVALDLAAMNIHRSRDHAIPGYVEFRKFCNMTPVDTFDELRNEISDANVRRKLQKLYGHPGPLFQCLLIEQFRRLRDGDRFYYESPSVFKPEQLIQIKQYSLARVLCDNGDNITRITKNVFLLPELQGGYVECSNVPRVNLKFWSECCSDCRYSGQLNTISRLNARRARRHVENESEGFSLPEDRPASNTSIVNFQDEIVRLRNRITEMDREIKKLKKDVTVINKYLKNLEIDRFFSDNQRSD</sequence>
<dbReference type="PROSITE" id="PS51450">
    <property type="entry name" value="LRR"/>
    <property type="match status" value="2"/>
</dbReference>
<dbReference type="EMBL" id="JAPWTK010000131">
    <property type="protein sequence ID" value="KAJ8948711.1"/>
    <property type="molecule type" value="Genomic_DNA"/>
</dbReference>
<dbReference type="InterPro" id="IPR003598">
    <property type="entry name" value="Ig_sub2"/>
</dbReference>
<dbReference type="InterPro" id="IPR013098">
    <property type="entry name" value="Ig_I-set"/>
</dbReference>
<dbReference type="SUPFAM" id="SSF52058">
    <property type="entry name" value="L domain-like"/>
    <property type="match status" value="1"/>
</dbReference>
<keyword evidence="21" id="KW-0393">Immunoglobulin domain</keyword>
<evidence type="ECO:0000256" key="1">
    <source>
        <dbReference type="ARBA" id="ARBA00001970"/>
    </source>
</evidence>
<dbReference type="FunFam" id="2.60.40.10:FF:001851">
    <property type="entry name" value="Peroxidasin"/>
    <property type="match status" value="1"/>
</dbReference>
<evidence type="ECO:0000256" key="14">
    <source>
        <dbReference type="ARBA" id="ARBA00022837"/>
    </source>
</evidence>
<comment type="catalytic activity">
    <reaction evidence="25">
        <text>L-tyrosyl-[protein] + bromide + H2O2 + H(+) = 3-bromo-L-tyrosyl-[protein] + 2 H2O</text>
        <dbReference type="Rhea" id="RHEA:69360"/>
        <dbReference type="Rhea" id="RHEA-COMP:10136"/>
        <dbReference type="Rhea" id="RHEA-COMP:17686"/>
        <dbReference type="ChEBI" id="CHEBI:15377"/>
        <dbReference type="ChEBI" id="CHEBI:15378"/>
        <dbReference type="ChEBI" id="CHEBI:15858"/>
        <dbReference type="ChEBI" id="CHEBI:16240"/>
        <dbReference type="ChEBI" id="CHEBI:46858"/>
        <dbReference type="ChEBI" id="CHEBI:183512"/>
    </reaction>
    <physiologicalReaction direction="left-to-right" evidence="25">
        <dbReference type="Rhea" id="RHEA:69361"/>
    </physiologicalReaction>
</comment>
<dbReference type="Pfam" id="PF07679">
    <property type="entry name" value="I-set"/>
    <property type="match status" value="4"/>
</dbReference>
<dbReference type="PANTHER" id="PTHR11475:SF58">
    <property type="entry name" value="PEROXIDASIN"/>
    <property type="match status" value="1"/>
</dbReference>
<evidence type="ECO:0000256" key="4">
    <source>
        <dbReference type="ARBA" id="ARBA00004613"/>
    </source>
</evidence>
<evidence type="ECO:0000256" key="19">
    <source>
        <dbReference type="ARBA" id="ARBA00023157"/>
    </source>
</evidence>
<evidence type="ECO:0000256" key="10">
    <source>
        <dbReference type="ARBA" id="ARBA00022692"/>
    </source>
</evidence>
<keyword evidence="16" id="KW-0560">Oxidoreductase</keyword>
<dbReference type="SMART" id="SM00369">
    <property type="entry name" value="LRR_TYP"/>
    <property type="match status" value="5"/>
</dbReference>
<dbReference type="InterPro" id="IPR003591">
    <property type="entry name" value="Leu-rich_rpt_typical-subtyp"/>
</dbReference>
<evidence type="ECO:0000256" key="27">
    <source>
        <dbReference type="ARBA" id="ARBA00061342"/>
    </source>
</evidence>
<evidence type="ECO:0000256" key="9">
    <source>
        <dbReference type="ARBA" id="ARBA00022617"/>
    </source>
</evidence>
<dbReference type="GO" id="GO:0004601">
    <property type="term" value="F:peroxidase activity"/>
    <property type="evidence" value="ECO:0007669"/>
    <property type="project" value="UniProtKB-KW"/>
</dbReference>
<feature type="coiled-coil region" evidence="30">
    <location>
        <begin position="1284"/>
        <end position="1311"/>
    </location>
</feature>
<evidence type="ECO:0000256" key="23">
    <source>
        <dbReference type="ARBA" id="ARBA00047610"/>
    </source>
</evidence>
<dbReference type="SUPFAM" id="SSF48726">
    <property type="entry name" value="Immunoglobulin"/>
    <property type="match status" value="4"/>
</dbReference>
<evidence type="ECO:0000256" key="24">
    <source>
        <dbReference type="ARBA" id="ARBA00048396"/>
    </source>
</evidence>
<keyword evidence="10" id="KW-0812">Transmembrane</keyword>
<evidence type="ECO:0000256" key="6">
    <source>
        <dbReference type="ARBA" id="ARBA00022525"/>
    </source>
</evidence>
<dbReference type="Pfam" id="PF13855">
    <property type="entry name" value="LRR_8"/>
    <property type="match status" value="2"/>
</dbReference>
<dbReference type="GO" id="GO:0005615">
    <property type="term" value="C:extracellular space"/>
    <property type="evidence" value="ECO:0007669"/>
    <property type="project" value="TreeGrafter"/>
</dbReference>
<dbReference type="InterPro" id="IPR010255">
    <property type="entry name" value="Haem_peroxidase_sf"/>
</dbReference>
<evidence type="ECO:0000256" key="13">
    <source>
        <dbReference type="ARBA" id="ARBA00022737"/>
    </source>
</evidence>
<evidence type="ECO:0000256" key="11">
    <source>
        <dbReference type="ARBA" id="ARBA00022723"/>
    </source>
</evidence>
<keyword evidence="14" id="KW-0106">Calcium</keyword>
<dbReference type="CDD" id="cd09826">
    <property type="entry name" value="peroxidasin_like"/>
    <property type="match status" value="1"/>
</dbReference>
<evidence type="ECO:0000256" key="30">
    <source>
        <dbReference type="SAM" id="Coils"/>
    </source>
</evidence>
<dbReference type="PROSITE" id="PS50292">
    <property type="entry name" value="PEROXIDASE_3"/>
    <property type="match status" value="1"/>
</dbReference>
<evidence type="ECO:0000256" key="5">
    <source>
        <dbReference type="ARBA" id="ARBA00022475"/>
    </source>
</evidence>
<reference evidence="32" key="1">
    <citation type="journal article" date="2023" name="Insect Mol. Biol.">
        <title>Genome sequencing provides insights into the evolution of gene families encoding plant cell wall-degrading enzymes in longhorned beetles.</title>
        <authorList>
            <person name="Shin N.R."/>
            <person name="Okamura Y."/>
            <person name="Kirsch R."/>
            <person name="Pauchet Y."/>
        </authorList>
    </citation>
    <scope>NUCLEOTIDE SEQUENCE</scope>
    <source>
        <strain evidence="32">AMC_N1</strain>
    </source>
</reference>
<evidence type="ECO:0000256" key="17">
    <source>
        <dbReference type="ARBA" id="ARBA00023004"/>
    </source>
</evidence>
<feature type="domain" description="Ig-like" evidence="31">
    <location>
        <begin position="468"/>
        <end position="553"/>
    </location>
</feature>
<dbReference type="SUPFAM" id="SSF48113">
    <property type="entry name" value="Heme-dependent peroxidases"/>
    <property type="match status" value="1"/>
</dbReference>
<evidence type="ECO:0000256" key="12">
    <source>
        <dbReference type="ARBA" id="ARBA00022729"/>
    </source>
</evidence>
<keyword evidence="17 29" id="KW-0408">Iron</keyword>
<comment type="catalytic activity">
    <reaction evidence="22">
        <text>bromide + H2O2 = hypobromite + H2O</text>
        <dbReference type="Rhea" id="RHEA:66016"/>
        <dbReference type="ChEBI" id="CHEBI:15377"/>
        <dbReference type="ChEBI" id="CHEBI:15858"/>
        <dbReference type="ChEBI" id="CHEBI:16240"/>
        <dbReference type="ChEBI" id="CHEBI:29250"/>
    </reaction>
    <physiologicalReaction direction="left-to-right" evidence="22">
        <dbReference type="Rhea" id="RHEA:66017"/>
    </physiologicalReaction>
</comment>
<evidence type="ECO:0000256" key="18">
    <source>
        <dbReference type="ARBA" id="ARBA00023136"/>
    </source>
</evidence>
<feature type="domain" description="Ig-like" evidence="31">
    <location>
        <begin position="282"/>
        <end position="368"/>
    </location>
</feature>
<comment type="caution">
    <text evidence="32">The sequence shown here is derived from an EMBL/GenBank/DDBJ whole genome shotgun (WGS) entry which is preliminary data.</text>
</comment>
<evidence type="ECO:0000256" key="20">
    <source>
        <dbReference type="ARBA" id="ARBA00023180"/>
    </source>
</evidence>
<keyword evidence="12" id="KW-0732">Signal</keyword>
<dbReference type="GO" id="GO:0046872">
    <property type="term" value="F:metal ion binding"/>
    <property type="evidence" value="ECO:0007669"/>
    <property type="project" value="UniProtKB-KW"/>
</dbReference>
<evidence type="ECO:0000313" key="33">
    <source>
        <dbReference type="Proteomes" id="UP001162162"/>
    </source>
</evidence>
<dbReference type="Gene3D" id="1.10.640.10">
    <property type="entry name" value="Haem peroxidase domain superfamily, animal type"/>
    <property type="match status" value="1"/>
</dbReference>
<evidence type="ECO:0000256" key="8">
    <source>
        <dbReference type="ARBA" id="ARBA00022614"/>
    </source>
</evidence>
<proteinExistence type="inferred from homology"/>
<keyword evidence="18" id="KW-0472">Membrane</keyword>
<dbReference type="InterPro" id="IPR034824">
    <property type="entry name" value="Peroxidasin_peroxidase"/>
</dbReference>
<dbReference type="InterPro" id="IPR019791">
    <property type="entry name" value="Haem_peroxidase_animal"/>
</dbReference>
<evidence type="ECO:0000256" key="3">
    <source>
        <dbReference type="ARBA" id="ARBA00004236"/>
    </source>
</evidence>
<name>A0AAV8YB96_9CUCU</name>
<dbReference type="SMART" id="SM00082">
    <property type="entry name" value="LRRCT"/>
    <property type="match status" value="1"/>
</dbReference>